<sequence>MAGAVEHVRVNGVVLAWWESLPGRGRFDPSLEALGIEQFAALFPRPSAALSAACDDARGEGEDERSTSKDCLLLLLRDRFRPCEEDKPRPLRSLMRVTPVGDLAVVPGITNCPERTITAETYALAGDGSWRRRRAQASAHRELFRTLHDLALDGECDEVRVRLAFDLDAAEVAASASASASVLTPFLGRQLAAKEDEDKGSTRWTANPDAAAAHNERRRLRRRRQSTNAILMIAPSAFEPNVQAAADNHFMADADTIASAAAARRCVLREYAGLVHMLVNDVGLQVHLFDHGTVHGSPDAVFPNNWFSTTQDGALVLYPMKTPNRRAERREDIVTYVKRLQEDAMSAVGNEAKSGIEREAKREIHLQKILSLNSVIAKKVLTETTRIETAAVAGTATTASNWTASDNSAQHSKSAPELELLVVDLTSEEQRVPVPRILEGTGCLVLDHIHRVAYVSLSERADGDLALAWGELMGYRVVAFTARDGEGRPIYHTNVMMAVGTSAAVVCLEAVIDRVERHNLFSSLHATGHEVIDISLAQVCEMAGNVLEVVDGSRNLPVLCMSSRAFASLTPKQVTTMKQHWAGIHHAPIPTLEAIGGGSVRCTMAELFLCGA</sequence>
<evidence type="ECO:0008006" key="3">
    <source>
        <dbReference type="Google" id="ProtNLM"/>
    </source>
</evidence>
<feature type="region of interest" description="Disordered" evidence="1">
    <location>
        <begin position="197"/>
        <end position="222"/>
    </location>
</feature>
<name>A0A7S0X8A7_9CHLO</name>
<dbReference type="InterPro" id="IPR014541">
    <property type="entry name" value="Amdntrnsf_FN0238"/>
</dbReference>
<dbReference type="EMBL" id="HBFC01012737">
    <property type="protein sequence ID" value="CAD8704737.1"/>
    <property type="molecule type" value="Transcribed_RNA"/>
</dbReference>
<reference evidence="2" key="1">
    <citation type="submission" date="2021-01" db="EMBL/GenBank/DDBJ databases">
        <authorList>
            <person name="Corre E."/>
            <person name="Pelletier E."/>
            <person name="Niang G."/>
            <person name="Scheremetjew M."/>
            <person name="Finn R."/>
            <person name="Kale V."/>
            <person name="Holt S."/>
            <person name="Cochrane G."/>
            <person name="Meng A."/>
            <person name="Brown T."/>
            <person name="Cohen L."/>
        </authorList>
    </citation>
    <scope>NUCLEOTIDE SEQUENCE</scope>
    <source>
        <strain evidence="2">SL-175</strain>
    </source>
</reference>
<dbReference type="PANTHER" id="PTHR43224">
    <property type="entry name" value="AMIDINOTRANSFERASE"/>
    <property type="match status" value="1"/>
</dbReference>
<dbReference type="AlphaFoldDB" id="A0A7S0X8A7"/>
<evidence type="ECO:0000313" key="2">
    <source>
        <dbReference type="EMBL" id="CAD8704737.1"/>
    </source>
</evidence>
<organism evidence="2">
    <name type="scientific">Mantoniella antarctica</name>
    <dbReference type="NCBI Taxonomy" id="81844"/>
    <lineage>
        <taxon>Eukaryota</taxon>
        <taxon>Viridiplantae</taxon>
        <taxon>Chlorophyta</taxon>
        <taxon>Mamiellophyceae</taxon>
        <taxon>Mamiellales</taxon>
        <taxon>Mamiellaceae</taxon>
        <taxon>Mantoniella</taxon>
    </lineage>
</organism>
<evidence type="ECO:0000256" key="1">
    <source>
        <dbReference type="SAM" id="MobiDB-lite"/>
    </source>
</evidence>
<dbReference type="SUPFAM" id="SSF55909">
    <property type="entry name" value="Pentein"/>
    <property type="match status" value="1"/>
</dbReference>
<dbReference type="Pfam" id="PF19420">
    <property type="entry name" value="DDAH_eukar"/>
    <property type="match status" value="2"/>
</dbReference>
<protein>
    <recommendedName>
        <fullName evidence="3">Amidinotransferase</fullName>
    </recommendedName>
</protein>
<proteinExistence type="predicted"/>
<gene>
    <name evidence="2" type="ORF">MANT1106_LOCUS7419</name>
</gene>
<accession>A0A7S0X8A7</accession>
<dbReference type="PANTHER" id="PTHR43224:SF1">
    <property type="entry name" value="AMIDINOTRANSFERASE"/>
    <property type="match status" value="1"/>
</dbReference>
<dbReference type="Gene3D" id="3.75.10.10">
    <property type="entry name" value="L-arginine/glycine Amidinotransferase, Chain A"/>
    <property type="match status" value="1"/>
</dbReference>